<keyword evidence="2" id="KW-1185">Reference proteome</keyword>
<gene>
    <name evidence="1" type="ORF">HGB44_16195</name>
</gene>
<dbReference type="Proteomes" id="UP000553209">
    <property type="component" value="Unassembled WGS sequence"/>
</dbReference>
<organism evidence="1 2">
    <name type="scientific">Nocardiopsis alborubida</name>
    <dbReference type="NCBI Taxonomy" id="146802"/>
    <lineage>
        <taxon>Bacteria</taxon>
        <taxon>Bacillati</taxon>
        <taxon>Actinomycetota</taxon>
        <taxon>Actinomycetes</taxon>
        <taxon>Streptosporangiales</taxon>
        <taxon>Nocardiopsidaceae</taxon>
        <taxon>Nocardiopsis</taxon>
    </lineage>
</organism>
<sequence length="75" mass="8459">MRITQPSMKRIKLVVPDTVDFVGIRDLDGTFTKVASPKKSYRFKREDASFDFASTGRTVDEDGDKAEVFTAVRVN</sequence>
<comment type="caution">
    <text evidence="1">The sequence shown here is derived from an EMBL/GenBank/DDBJ whole genome shotgun (WGS) entry which is preliminary data.</text>
</comment>
<evidence type="ECO:0000313" key="1">
    <source>
        <dbReference type="EMBL" id="NKY99193.1"/>
    </source>
</evidence>
<dbReference type="EMBL" id="JAAXPG010000014">
    <property type="protein sequence ID" value="NKY99193.1"/>
    <property type="molecule type" value="Genomic_DNA"/>
</dbReference>
<reference evidence="1 2" key="1">
    <citation type="submission" date="2020-04" db="EMBL/GenBank/DDBJ databases">
        <title>MicrobeNet Type strains.</title>
        <authorList>
            <person name="Nicholson A.C."/>
        </authorList>
    </citation>
    <scope>NUCLEOTIDE SEQUENCE [LARGE SCALE GENOMIC DNA]</scope>
    <source>
        <strain evidence="1 2">ATCC 23612</strain>
    </source>
</reference>
<dbReference type="AlphaFoldDB" id="A0A7X6MGF9"/>
<proteinExistence type="predicted"/>
<evidence type="ECO:0000313" key="2">
    <source>
        <dbReference type="Proteomes" id="UP000553209"/>
    </source>
</evidence>
<accession>A0A7X6MGF9</accession>
<name>A0A7X6MGF9_9ACTN</name>
<dbReference type="RefSeq" id="WP_017566480.1">
    <property type="nucleotide sequence ID" value="NZ_JAAXPG010000014.1"/>
</dbReference>
<protein>
    <submittedName>
        <fullName evidence="1">Uncharacterized protein</fullName>
    </submittedName>
</protein>